<dbReference type="Proteomes" id="UP000192917">
    <property type="component" value="Unassembled WGS sequence"/>
</dbReference>
<evidence type="ECO:0000313" key="1">
    <source>
        <dbReference type="EMBL" id="SMF83552.1"/>
    </source>
</evidence>
<sequence length="310" mass="33944">MVRPKRDDFSAAVKSTLRDRVGGRCSQPSCRKATVGPEISTDDKASVVGVAAHICAASSGGPRYDPNQTPKERASISNAIWLCATCASLVDKNQGVGYSVEDLNRWKTVAEQDAHDALISSSVFETPVWMERLSTVHFANVPRLAHMLPSNAISDRLVRILENGFPTQGMIVRELVAVESAIKSAQLRAIPIDQIMPPTDDIVGALISFHHACFTKNGITERRSTDQSLIMDFDPSKSPHFYIKLGDVKLIFPYDPRWITTSTAHSEFRAGRTKLAGLGVVKRISDDLSEVVISPLVVGLPRHPAWDGLF</sequence>
<evidence type="ECO:0008006" key="3">
    <source>
        <dbReference type="Google" id="ProtNLM"/>
    </source>
</evidence>
<evidence type="ECO:0000313" key="2">
    <source>
        <dbReference type="Proteomes" id="UP000192917"/>
    </source>
</evidence>
<name>A0A1Y6CQL2_9PROT</name>
<dbReference type="AlphaFoldDB" id="A0A1Y6CQL2"/>
<gene>
    <name evidence="1" type="ORF">SAMN05428998_15019</name>
</gene>
<accession>A0A1Y6CQL2</accession>
<reference evidence="1 2" key="1">
    <citation type="submission" date="2017-04" db="EMBL/GenBank/DDBJ databases">
        <authorList>
            <person name="Afonso C.L."/>
            <person name="Miller P.J."/>
            <person name="Scott M.A."/>
            <person name="Spackman E."/>
            <person name="Goraichik I."/>
            <person name="Dimitrov K.M."/>
            <person name="Suarez D.L."/>
            <person name="Swayne D.E."/>
        </authorList>
    </citation>
    <scope>NUCLEOTIDE SEQUENCE [LARGE SCALE GENOMIC DNA]</scope>
    <source>
        <strain evidence="1 2">USBA 355</strain>
    </source>
</reference>
<keyword evidence="2" id="KW-1185">Reference proteome</keyword>
<dbReference type="EMBL" id="FWZX01000050">
    <property type="protein sequence ID" value="SMF83552.1"/>
    <property type="molecule type" value="Genomic_DNA"/>
</dbReference>
<protein>
    <recommendedName>
        <fullName evidence="3">HNH endonuclease</fullName>
    </recommendedName>
</protein>
<proteinExistence type="predicted"/>
<dbReference type="STRING" id="560819.SAMN05428998_15019"/>
<organism evidence="1 2">
    <name type="scientific">Tistlia consotensis USBA 355</name>
    <dbReference type="NCBI Taxonomy" id="560819"/>
    <lineage>
        <taxon>Bacteria</taxon>
        <taxon>Pseudomonadati</taxon>
        <taxon>Pseudomonadota</taxon>
        <taxon>Alphaproteobacteria</taxon>
        <taxon>Rhodospirillales</taxon>
        <taxon>Rhodovibrionaceae</taxon>
        <taxon>Tistlia</taxon>
    </lineage>
</organism>